<proteinExistence type="predicted"/>
<feature type="chain" id="PRO_5022210784" description="PsiF repeat protein" evidence="1">
    <location>
        <begin position="29"/>
        <end position="95"/>
    </location>
</feature>
<name>A0A554WCP4_9BURK</name>
<gene>
    <name evidence="2" type="ORF">Talka_00019</name>
</gene>
<dbReference type="AlphaFoldDB" id="A0A554WCP4"/>
<sequence length="95" mass="9697">MNHQGVRRLGAGAGLACAALTLAHAAWAAEGALSACEAAAQERKLAGAAKTSFVKKCQQEAQTRCEAQAGEKKLAGAARASFVTKCVRETGPQGQ</sequence>
<evidence type="ECO:0000313" key="2">
    <source>
        <dbReference type="EMBL" id="TSE21352.1"/>
    </source>
</evidence>
<feature type="signal peptide" evidence="1">
    <location>
        <begin position="1"/>
        <end position="28"/>
    </location>
</feature>
<accession>A0A554WCP4</accession>
<comment type="caution">
    <text evidence="2">The sequence shown here is derived from an EMBL/GenBank/DDBJ whole genome shotgun (WGS) entry which is preliminary data.</text>
</comment>
<keyword evidence="3" id="KW-1185">Reference proteome</keyword>
<dbReference type="EMBL" id="VJNB01000001">
    <property type="protein sequence ID" value="TSE21352.1"/>
    <property type="molecule type" value="Genomic_DNA"/>
</dbReference>
<reference evidence="2 3" key="1">
    <citation type="submission" date="2019-07" db="EMBL/GenBank/DDBJ databases">
        <title>Tepidimonas alkaliphilus YIM 72238 draft genome.</title>
        <authorList>
            <person name="Da Costa M.S."/>
            <person name="Froufe H.J.C."/>
            <person name="Egas C."/>
            <person name="Albuquerque L."/>
        </authorList>
    </citation>
    <scope>NUCLEOTIDE SEQUENCE [LARGE SCALE GENOMIC DNA]</scope>
    <source>
        <strain evidence="2 3">YIM 72238</strain>
    </source>
</reference>
<evidence type="ECO:0008006" key="4">
    <source>
        <dbReference type="Google" id="ProtNLM"/>
    </source>
</evidence>
<evidence type="ECO:0000313" key="3">
    <source>
        <dbReference type="Proteomes" id="UP000315736"/>
    </source>
</evidence>
<keyword evidence="1" id="KW-0732">Signal</keyword>
<protein>
    <recommendedName>
        <fullName evidence="4">PsiF repeat protein</fullName>
    </recommendedName>
</protein>
<dbReference type="RefSeq" id="WP_143889007.1">
    <property type="nucleotide sequence ID" value="NZ_VJNB01000001.1"/>
</dbReference>
<dbReference type="Proteomes" id="UP000315736">
    <property type="component" value="Unassembled WGS sequence"/>
</dbReference>
<organism evidence="2 3">
    <name type="scientific">Tepidimonas alkaliphilus</name>
    <dbReference type="NCBI Taxonomy" id="2588942"/>
    <lineage>
        <taxon>Bacteria</taxon>
        <taxon>Pseudomonadati</taxon>
        <taxon>Pseudomonadota</taxon>
        <taxon>Betaproteobacteria</taxon>
        <taxon>Burkholderiales</taxon>
        <taxon>Tepidimonas</taxon>
    </lineage>
</organism>
<dbReference type="OrthoDB" id="8592152at2"/>
<evidence type="ECO:0000256" key="1">
    <source>
        <dbReference type="SAM" id="SignalP"/>
    </source>
</evidence>